<dbReference type="AlphaFoldDB" id="A0AAU9JT78"/>
<dbReference type="Pfam" id="PF00686">
    <property type="entry name" value="CBM_20"/>
    <property type="match status" value="1"/>
</dbReference>
<evidence type="ECO:0000259" key="1">
    <source>
        <dbReference type="PROSITE" id="PS51166"/>
    </source>
</evidence>
<protein>
    <recommendedName>
        <fullName evidence="1">CBM20 domain-containing protein</fullName>
    </recommendedName>
</protein>
<dbReference type="InterPro" id="IPR013784">
    <property type="entry name" value="Carb-bd-like_fold"/>
</dbReference>
<organism evidence="2 3">
    <name type="scientific">Blepharisma stoltei</name>
    <dbReference type="NCBI Taxonomy" id="1481888"/>
    <lineage>
        <taxon>Eukaryota</taxon>
        <taxon>Sar</taxon>
        <taxon>Alveolata</taxon>
        <taxon>Ciliophora</taxon>
        <taxon>Postciliodesmatophora</taxon>
        <taxon>Heterotrichea</taxon>
        <taxon>Heterotrichida</taxon>
        <taxon>Blepharismidae</taxon>
        <taxon>Blepharisma</taxon>
    </lineage>
</organism>
<dbReference type="Gene3D" id="2.60.40.10">
    <property type="entry name" value="Immunoglobulins"/>
    <property type="match status" value="1"/>
</dbReference>
<dbReference type="PANTHER" id="PTHR15048:SF0">
    <property type="entry name" value="STARCH-BINDING DOMAIN-CONTAINING PROTEIN 1"/>
    <property type="match status" value="1"/>
</dbReference>
<dbReference type="EMBL" id="CAJZBQ010000045">
    <property type="protein sequence ID" value="CAG9328141.1"/>
    <property type="molecule type" value="Genomic_DNA"/>
</dbReference>
<evidence type="ECO:0000313" key="3">
    <source>
        <dbReference type="Proteomes" id="UP001162131"/>
    </source>
</evidence>
<dbReference type="GO" id="GO:0016020">
    <property type="term" value="C:membrane"/>
    <property type="evidence" value="ECO:0007669"/>
    <property type="project" value="TreeGrafter"/>
</dbReference>
<dbReference type="PANTHER" id="PTHR15048">
    <property type="entry name" value="STARCH-BINDING DOMAIN-CONTAINING PROTEIN 1"/>
    <property type="match status" value="1"/>
</dbReference>
<dbReference type="InterPro" id="IPR002044">
    <property type="entry name" value="CBM20"/>
</dbReference>
<feature type="domain" description="CBM20" evidence="1">
    <location>
        <begin position="97"/>
        <end position="205"/>
    </location>
</feature>
<comment type="caution">
    <text evidence="2">The sequence shown here is derived from an EMBL/GenBank/DDBJ whole genome shotgun (WGS) entry which is preliminary data.</text>
</comment>
<sequence length="205" mass="23554">MENSKNSLNNHNLLESSNEEVKIGNGSSHNHIFHSNGFHSHLEPTSREELKVTIPSRSQQNNAKSSKCKKFDISDLKKDPELYKRILEEAIRIEKNNNKSWIYELNFQIQYPTAFGEKLLIVGSQEFLGNWDIANGLELKWNPGSIWEASIPIAKGQMSDFEYKYVHMKGDDIVWEGGDNRVLKVSDGKPKGSSMIYNLQDKWQK</sequence>
<evidence type="ECO:0000313" key="2">
    <source>
        <dbReference type="EMBL" id="CAG9328141.1"/>
    </source>
</evidence>
<proteinExistence type="predicted"/>
<name>A0AAU9JT78_9CILI</name>
<dbReference type="PROSITE" id="PS51166">
    <property type="entry name" value="CBM20"/>
    <property type="match status" value="1"/>
</dbReference>
<dbReference type="InterPro" id="IPR013783">
    <property type="entry name" value="Ig-like_fold"/>
</dbReference>
<gene>
    <name evidence="2" type="ORF">BSTOLATCC_MIC45599</name>
</gene>
<dbReference type="SUPFAM" id="SSF49452">
    <property type="entry name" value="Starch-binding domain-like"/>
    <property type="match status" value="1"/>
</dbReference>
<dbReference type="SMART" id="SM01065">
    <property type="entry name" value="CBM_2"/>
    <property type="match status" value="1"/>
</dbReference>
<dbReference type="GO" id="GO:2001070">
    <property type="term" value="F:starch binding"/>
    <property type="evidence" value="ECO:0007669"/>
    <property type="project" value="InterPro"/>
</dbReference>
<reference evidence="2" key="1">
    <citation type="submission" date="2021-09" db="EMBL/GenBank/DDBJ databases">
        <authorList>
            <consortium name="AG Swart"/>
            <person name="Singh M."/>
            <person name="Singh A."/>
            <person name="Seah K."/>
            <person name="Emmerich C."/>
        </authorList>
    </citation>
    <scope>NUCLEOTIDE SEQUENCE</scope>
    <source>
        <strain evidence="2">ATCC30299</strain>
    </source>
</reference>
<keyword evidence="3" id="KW-1185">Reference proteome</keyword>
<dbReference type="Proteomes" id="UP001162131">
    <property type="component" value="Unassembled WGS sequence"/>
</dbReference>
<dbReference type="CDD" id="cd05467">
    <property type="entry name" value="CBM20"/>
    <property type="match status" value="1"/>
</dbReference>
<accession>A0AAU9JT78</accession>